<evidence type="ECO:0000256" key="1">
    <source>
        <dbReference type="SAM" id="Coils"/>
    </source>
</evidence>
<organism evidence="3 4">
    <name type="scientific">Eimeria necatrix</name>
    <dbReference type="NCBI Taxonomy" id="51315"/>
    <lineage>
        <taxon>Eukaryota</taxon>
        <taxon>Sar</taxon>
        <taxon>Alveolata</taxon>
        <taxon>Apicomplexa</taxon>
        <taxon>Conoidasida</taxon>
        <taxon>Coccidia</taxon>
        <taxon>Eucoccidiorida</taxon>
        <taxon>Eimeriorina</taxon>
        <taxon>Eimeriidae</taxon>
        <taxon>Eimeria</taxon>
    </lineage>
</organism>
<protein>
    <recommendedName>
        <fullName evidence="2">Cilia- and flagella-associated protein 58 central coiled coil domain-containing protein</fullName>
    </recommendedName>
</protein>
<dbReference type="InterPro" id="IPR049270">
    <property type="entry name" value="CFAP58_CC"/>
</dbReference>
<accession>U6MRF3</accession>
<feature type="domain" description="Cilia- and flagella-associated protein 58 central coiled coil" evidence="2">
    <location>
        <begin position="93"/>
        <end position="150"/>
    </location>
</feature>
<feature type="domain" description="Cilia- and flagella-associated protein 58 central coiled coil" evidence="2">
    <location>
        <begin position="34"/>
        <end position="90"/>
    </location>
</feature>
<proteinExistence type="predicted"/>
<dbReference type="GeneID" id="25470529"/>
<dbReference type="Proteomes" id="UP000030754">
    <property type="component" value="Unassembled WGS sequence"/>
</dbReference>
<reference evidence="3" key="2">
    <citation type="submission" date="2013-10" db="EMBL/GenBank/DDBJ databases">
        <authorList>
            <person name="Aslett M."/>
        </authorList>
    </citation>
    <scope>NUCLEOTIDE SEQUENCE [LARGE SCALE GENOMIC DNA]</scope>
    <source>
        <strain evidence="3">Houghton</strain>
    </source>
</reference>
<dbReference type="AlphaFoldDB" id="U6MRF3"/>
<keyword evidence="1" id="KW-0175">Coiled coil</keyword>
<feature type="coiled-coil region" evidence="1">
    <location>
        <begin position="9"/>
        <end position="117"/>
    </location>
</feature>
<dbReference type="Pfam" id="PF21771">
    <property type="entry name" value="CFAP58_CC"/>
    <property type="match status" value="2"/>
</dbReference>
<sequence>MQDRVIKLHELLKKKMQVLEADKRTLDEQATGNSCRSAENDKRQIESLLRERDLLSKNLLNADATVKKHADLAKQQLTHCEHLEKEVEGYLESLEQLKNEELRVAELQRSIGEQHAKLAAQKTLYEAVRSDRNLFSRNLIASLDEMTELKQ</sequence>
<dbReference type="VEuPathDB" id="ToxoDB:ENH_00003350"/>
<evidence type="ECO:0000313" key="3">
    <source>
        <dbReference type="EMBL" id="CDJ65029.1"/>
    </source>
</evidence>
<dbReference type="RefSeq" id="XP_013433496.1">
    <property type="nucleotide sequence ID" value="XM_013578042.1"/>
</dbReference>
<dbReference type="EMBL" id="HG723042">
    <property type="protein sequence ID" value="CDJ65029.1"/>
    <property type="molecule type" value="Genomic_DNA"/>
</dbReference>
<name>U6MRF3_9EIME</name>
<keyword evidence="4" id="KW-1185">Reference proteome</keyword>
<reference evidence="3" key="1">
    <citation type="submission" date="2013-10" db="EMBL/GenBank/DDBJ databases">
        <title>Genomic analysis of the causative agents of coccidiosis in chickens.</title>
        <authorList>
            <person name="Reid A.J."/>
            <person name="Blake D."/>
            <person name="Billington K."/>
            <person name="Browne H."/>
            <person name="Dunn M."/>
            <person name="Hung S."/>
            <person name="Kawahara F."/>
            <person name="Miranda-Saavedra D."/>
            <person name="Mourier T."/>
            <person name="Nagra H."/>
            <person name="Otto T.D."/>
            <person name="Rawlings N."/>
            <person name="Sanchez A."/>
            <person name="Sanders M."/>
            <person name="Subramaniam C."/>
            <person name="Tay Y."/>
            <person name="Dear P."/>
            <person name="Doerig C."/>
            <person name="Gruber A."/>
            <person name="Parkinson J."/>
            <person name="Shirley M."/>
            <person name="Wan K.L."/>
            <person name="Berriman M."/>
            <person name="Tomley F."/>
            <person name="Pain A."/>
        </authorList>
    </citation>
    <scope>NUCLEOTIDE SEQUENCE [LARGE SCALE GENOMIC DNA]</scope>
    <source>
        <strain evidence="3">Houghton</strain>
    </source>
</reference>
<evidence type="ECO:0000259" key="2">
    <source>
        <dbReference type="Pfam" id="PF21771"/>
    </source>
</evidence>
<dbReference type="OrthoDB" id="264785at2759"/>
<evidence type="ECO:0000313" key="4">
    <source>
        <dbReference type="Proteomes" id="UP000030754"/>
    </source>
</evidence>
<gene>
    <name evidence="3" type="ORF">ENH_00003350</name>
</gene>